<dbReference type="RefSeq" id="WP_063166752.1">
    <property type="nucleotide sequence ID" value="NZ_CP014342.1"/>
</dbReference>
<dbReference type="GeneID" id="32407793"/>
<keyword evidence="1" id="KW-1133">Transmembrane helix</keyword>
<evidence type="ECO:0008006" key="4">
    <source>
        <dbReference type="Google" id="ProtNLM"/>
    </source>
</evidence>
<protein>
    <recommendedName>
        <fullName evidence="4">DUF4367 domain-containing protein</fullName>
    </recommendedName>
</protein>
<keyword evidence="3" id="KW-1185">Reference proteome</keyword>
<name>A0ABN4NIQ1_9BACL</name>
<keyword evidence="1" id="KW-0472">Membrane</keyword>
<evidence type="ECO:0000313" key="2">
    <source>
        <dbReference type="EMBL" id="AMX84568.1"/>
    </source>
</evidence>
<keyword evidence="1" id="KW-0812">Transmembrane</keyword>
<accession>A0ABN4NIQ1</accession>
<gene>
    <name evidence="2" type="ORF">GS3922_13460</name>
</gene>
<feature type="transmembrane region" description="Helical" evidence="1">
    <location>
        <begin position="49"/>
        <end position="68"/>
    </location>
</feature>
<evidence type="ECO:0000313" key="3">
    <source>
        <dbReference type="Proteomes" id="UP000076226"/>
    </source>
</evidence>
<dbReference type="EMBL" id="CP014342">
    <property type="protein sequence ID" value="AMX84568.1"/>
    <property type="molecule type" value="Genomic_DNA"/>
</dbReference>
<proteinExistence type="predicted"/>
<dbReference type="Proteomes" id="UP000076226">
    <property type="component" value="Chromosome"/>
</dbReference>
<evidence type="ECO:0000256" key="1">
    <source>
        <dbReference type="SAM" id="Phobius"/>
    </source>
</evidence>
<sequence length="247" mass="28659">MDERKWDEMIQTALLYGTDEAAEQKEDVWVHLRSRMVKERRKRRRVGRWVWPMASVAATVVLAFLFTAPGQAAIDQVRQWFASKKVITEEIEGQKEQKEVTLNEGKAGYIIYIDESMYRLETKNGYDRIVPLHQGGANIPPVYMEIRQVTDRSPEMVAVELEQEVKEKYPVIIQTGKVNEPVDGYVIHGEAGHQWNDEVVKYYVVPNGKGGAFIIEQRYFVEASEGHGARFDYMVKQFRMIDQLQEE</sequence>
<reference evidence="2 3" key="1">
    <citation type="submission" date="2016-02" db="EMBL/GenBank/DDBJ databases">
        <title>Complete genome sequence of Geobacillus subterraneus KCTC 3922T.</title>
        <authorList>
            <person name="Lee D.-W."/>
            <person name="Lee Y.-J."/>
            <person name="Lee S.-J."/>
            <person name="Park G.-S."/>
            <person name="Lee S.-J."/>
            <person name="Shin J.-H."/>
        </authorList>
    </citation>
    <scope>NUCLEOTIDE SEQUENCE [LARGE SCALE GENOMIC DNA]</scope>
    <source>
        <strain evidence="2 3">KCTC 3922</strain>
    </source>
</reference>
<organism evidence="2 3">
    <name type="scientific">Geobacillus subterraneus</name>
    <dbReference type="NCBI Taxonomy" id="129338"/>
    <lineage>
        <taxon>Bacteria</taxon>
        <taxon>Bacillati</taxon>
        <taxon>Bacillota</taxon>
        <taxon>Bacilli</taxon>
        <taxon>Bacillales</taxon>
        <taxon>Anoxybacillaceae</taxon>
        <taxon>Geobacillus</taxon>
    </lineage>
</organism>